<dbReference type="EMBL" id="WIND01000049">
    <property type="protein sequence ID" value="MSU92155.1"/>
    <property type="molecule type" value="Genomic_DNA"/>
</dbReference>
<protein>
    <submittedName>
        <fullName evidence="8">Permease</fullName>
    </submittedName>
</protein>
<keyword evidence="5 7" id="KW-1133">Transmembrane helix</keyword>
<evidence type="ECO:0000256" key="2">
    <source>
        <dbReference type="ARBA" id="ARBA00006386"/>
    </source>
</evidence>
<feature type="transmembrane region" description="Helical" evidence="7">
    <location>
        <begin position="42"/>
        <end position="64"/>
    </location>
</feature>
<evidence type="ECO:0000256" key="6">
    <source>
        <dbReference type="ARBA" id="ARBA00023136"/>
    </source>
</evidence>
<evidence type="ECO:0000313" key="9">
    <source>
        <dbReference type="Proteomes" id="UP000474957"/>
    </source>
</evidence>
<feature type="transmembrane region" description="Helical" evidence="7">
    <location>
        <begin position="132"/>
        <end position="159"/>
    </location>
</feature>
<keyword evidence="3" id="KW-1003">Cell membrane</keyword>
<evidence type="ECO:0000256" key="4">
    <source>
        <dbReference type="ARBA" id="ARBA00022692"/>
    </source>
</evidence>
<accession>A0A6L5Z820</accession>
<evidence type="ECO:0000313" key="8">
    <source>
        <dbReference type="EMBL" id="MSU92155.1"/>
    </source>
</evidence>
<dbReference type="PANTHER" id="PTHR42775">
    <property type="entry name" value="PERMEASE RV2963-RELATED"/>
    <property type="match status" value="1"/>
</dbReference>
<comment type="subcellular location">
    <subcellularLocation>
        <location evidence="1">Cell membrane</location>
        <topology evidence="1">Multi-pass membrane protein</topology>
    </subcellularLocation>
</comment>
<feature type="transmembrane region" description="Helical" evidence="7">
    <location>
        <begin position="217"/>
        <end position="236"/>
    </location>
</feature>
<gene>
    <name evidence="8" type="ORF">GE300_21700</name>
</gene>
<dbReference type="PANTHER" id="PTHR42775:SF1">
    <property type="entry name" value="PERMEASE RV2963-RELATED"/>
    <property type="match status" value="1"/>
</dbReference>
<keyword evidence="9" id="KW-1185">Reference proteome</keyword>
<sequence>MTLIETLRITPPWLRLVYFTLVAGLVAVLVVAPGHALATARFVVMGLIDVTPIVIPGILLAAWVTASGASDRAAEVMRGRTALTVIFAAAVGAVTPVCGVTVLPLMAGLLAAGVPLAPVMAFWLSSPITDPAMLSLTAATLGWTFAVGKTVAAVGLGLFGGFTTAILDGSSWTTSPLRRNRITGSLGQSCGMENVNFRAAIWAEPARRARFGREAWSVTRLMLIVLIPAFAAEYALNAALAPDALSAYVGAESAFAVPLAVLVGGPAYIDGYAALPLTRALMDAGMAPGAAMAFLVSGGVVSIWGAMAIAPVLRLKPFVLYLLLAIIGSMLSGWAFGAWIGIP</sequence>
<feature type="transmembrane region" description="Helical" evidence="7">
    <location>
        <begin position="290"/>
        <end position="312"/>
    </location>
</feature>
<feature type="transmembrane region" description="Helical" evidence="7">
    <location>
        <begin position="248"/>
        <end position="269"/>
    </location>
</feature>
<dbReference type="Pfam" id="PF03773">
    <property type="entry name" value="ArsP_1"/>
    <property type="match status" value="1"/>
</dbReference>
<dbReference type="InterPro" id="IPR005524">
    <property type="entry name" value="DUF318"/>
</dbReference>
<dbReference type="InterPro" id="IPR053166">
    <property type="entry name" value="UPF0718_permease"/>
</dbReference>
<comment type="caution">
    <text evidence="8">The sequence shown here is derived from an EMBL/GenBank/DDBJ whole genome shotgun (WGS) entry which is preliminary data.</text>
</comment>
<evidence type="ECO:0000256" key="1">
    <source>
        <dbReference type="ARBA" id="ARBA00004651"/>
    </source>
</evidence>
<evidence type="ECO:0000256" key="7">
    <source>
        <dbReference type="SAM" id="Phobius"/>
    </source>
</evidence>
<name>A0A6L5Z820_9RHOB</name>
<organism evidence="8 9">
    <name type="scientific">Halovulum marinum</name>
    <dbReference type="NCBI Taxonomy" id="2662447"/>
    <lineage>
        <taxon>Bacteria</taxon>
        <taxon>Pseudomonadati</taxon>
        <taxon>Pseudomonadota</taxon>
        <taxon>Alphaproteobacteria</taxon>
        <taxon>Rhodobacterales</taxon>
        <taxon>Paracoccaceae</taxon>
        <taxon>Halovulum</taxon>
    </lineage>
</organism>
<keyword evidence="6 7" id="KW-0472">Membrane</keyword>
<feature type="transmembrane region" description="Helical" evidence="7">
    <location>
        <begin position="318"/>
        <end position="342"/>
    </location>
</feature>
<dbReference type="Proteomes" id="UP000474957">
    <property type="component" value="Unassembled WGS sequence"/>
</dbReference>
<comment type="similarity">
    <text evidence="2">Belongs to the UPF0718 family.</text>
</comment>
<keyword evidence="4 7" id="KW-0812">Transmembrane</keyword>
<proteinExistence type="inferred from homology"/>
<dbReference type="AlphaFoldDB" id="A0A6L5Z820"/>
<feature type="transmembrane region" description="Helical" evidence="7">
    <location>
        <begin position="85"/>
        <end position="112"/>
    </location>
</feature>
<evidence type="ECO:0000256" key="5">
    <source>
        <dbReference type="ARBA" id="ARBA00022989"/>
    </source>
</evidence>
<feature type="transmembrane region" description="Helical" evidence="7">
    <location>
        <begin position="12"/>
        <end position="36"/>
    </location>
</feature>
<evidence type="ECO:0000256" key="3">
    <source>
        <dbReference type="ARBA" id="ARBA00022475"/>
    </source>
</evidence>
<dbReference type="RefSeq" id="WP_154449666.1">
    <property type="nucleotide sequence ID" value="NZ_WIND01000049.1"/>
</dbReference>
<reference evidence="8 9" key="1">
    <citation type="submission" date="2019-10" db="EMBL/GenBank/DDBJ databases">
        <title>Cognatihalovulum marinum gen. nov. sp. nov., a new member of the family Rhodobacteraceae isolated from deep seawater of the Northwest Indian Ocean.</title>
        <authorList>
            <person name="Ruan C."/>
            <person name="Wang J."/>
            <person name="Zheng X."/>
            <person name="Song L."/>
            <person name="Zhu Y."/>
            <person name="Huang Y."/>
            <person name="Lu Z."/>
            <person name="Du W."/>
            <person name="Huang L."/>
            <person name="Dai X."/>
        </authorList>
    </citation>
    <scope>NUCLEOTIDE SEQUENCE [LARGE SCALE GENOMIC DNA]</scope>
    <source>
        <strain evidence="8 9">2CG4</strain>
    </source>
</reference>
<dbReference type="GO" id="GO:0005886">
    <property type="term" value="C:plasma membrane"/>
    <property type="evidence" value="ECO:0007669"/>
    <property type="project" value="UniProtKB-SubCell"/>
</dbReference>